<evidence type="ECO:0000313" key="1">
    <source>
        <dbReference type="EMBL" id="MBB4067161.1"/>
    </source>
</evidence>
<protein>
    <submittedName>
        <fullName evidence="1">Uncharacterized protein</fullName>
    </submittedName>
</protein>
<name>A0A7W6JB36_9HYPH</name>
<keyword evidence="2" id="KW-1185">Reference proteome</keyword>
<dbReference type="Proteomes" id="UP000528286">
    <property type="component" value="Unassembled WGS sequence"/>
</dbReference>
<sequence length="65" mass="7515">MPTTYLNTEFHSRFVEQLFEFIVSGGMECPATCKPDIDRLRDAVCTYGDIWPENIKKDDENVRTA</sequence>
<reference evidence="1 2" key="1">
    <citation type="submission" date="2020-08" db="EMBL/GenBank/DDBJ databases">
        <title>Genomic Encyclopedia of Type Strains, Phase IV (KMG-IV): sequencing the most valuable type-strain genomes for metagenomic binning, comparative biology and taxonomic classification.</title>
        <authorList>
            <person name="Goeker M."/>
        </authorList>
    </citation>
    <scope>NUCLEOTIDE SEQUENCE [LARGE SCALE GENOMIC DNA]</scope>
    <source>
        <strain evidence="1 2">DSM 29853</strain>
    </source>
</reference>
<dbReference type="EMBL" id="JACIEZ010000015">
    <property type="protein sequence ID" value="MBB4067161.1"/>
    <property type="molecule type" value="Genomic_DNA"/>
</dbReference>
<gene>
    <name evidence="1" type="ORF">GGR23_004390</name>
</gene>
<organism evidence="1 2">
    <name type="scientific">Gellertiella hungarica</name>
    <dbReference type="NCBI Taxonomy" id="1572859"/>
    <lineage>
        <taxon>Bacteria</taxon>
        <taxon>Pseudomonadati</taxon>
        <taxon>Pseudomonadota</taxon>
        <taxon>Alphaproteobacteria</taxon>
        <taxon>Hyphomicrobiales</taxon>
        <taxon>Rhizobiaceae</taxon>
        <taxon>Gellertiella</taxon>
    </lineage>
</organism>
<dbReference type="RefSeq" id="WP_183368398.1">
    <property type="nucleotide sequence ID" value="NZ_JACIEZ010000015.1"/>
</dbReference>
<accession>A0A7W6JB36</accession>
<evidence type="ECO:0000313" key="2">
    <source>
        <dbReference type="Proteomes" id="UP000528286"/>
    </source>
</evidence>
<proteinExistence type="predicted"/>
<comment type="caution">
    <text evidence="1">The sequence shown here is derived from an EMBL/GenBank/DDBJ whole genome shotgun (WGS) entry which is preliminary data.</text>
</comment>
<dbReference type="AlphaFoldDB" id="A0A7W6JB36"/>